<feature type="region of interest" description="Disordered" evidence="1">
    <location>
        <begin position="554"/>
        <end position="833"/>
    </location>
</feature>
<feature type="compositionally biased region" description="Polar residues" evidence="1">
    <location>
        <begin position="665"/>
        <end position="679"/>
    </location>
</feature>
<dbReference type="AlphaFoldDB" id="A0A8J2RXZ4"/>
<feature type="compositionally biased region" description="Low complexity" evidence="1">
    <location>
        <begin position="705"/>
        <end position="724"/>
    </location>
</feature>
<feature type="region of interest" description="Disordered" evidence="1">
    <location>
        <begin position="134"/>
        <end position="169"/>
    </location>
</feature>
<dbReference type="OrthoDB" id="6367401at2759"/>
<feature type="region of interest" description="Disordered" evidence="1">
    <location>
        <begin position="22"/>
        <end position="114"/>
    </location>
</feature>
<feature type="compositionally biased region" description="Low complexity" evidence="1">
    <location>
        <begin position="514"/>
        <end position="536"/>
    </location>
</feature>
<comment type="caution">
    <text evidence="2">The sequence shown here is derived from an EMBL/GenBank/DDBJ whole genome shotgun (WGS) entry which is preliminary data.</text>
</comment>
<reference evidence="2" key="1">
    <citation type="submission" date="2021-11" db="EMBL/GenBank/DDBJ databases">
        <authorList>
            <person name="Schell T."/>
        </authorList>
    </citation>
    <scope>NUCLEOTIDE SEQUENCE</scope>
    <source>
        <strain evidence="2">M5</strain>
    </source>
</reference>
<feature type="compositionally biased region" description="Polar residues" evidence="1">
    <location>
        <begin position="960"/>
        <end position="981"/>
    </location>
</feature>
<feature type="compositionally biased region" description="Polar residues" evidence="1">
    <location>
        <begin position="479"/>
        <end position="496"/>
    </location>
</feature>
<feature type="compositionally biased region" description="Polar residues" evidence="1">
    <location>
        <begin position="734"/>
        <end position="745"/>
    </location>
</feature>
<feature type="compositionally biased region" description="Acidic residues" evidence="1">
    <location>
        <begin position="773"/>
        <end position="791"/>
    </location>
</feature>
<proteinExistence type="predicted"/>
<feature type="region of interest" description="Disordered" evidence="1">
    <location>
        <begin position="207"/>
        <end position="264"/>
    </location>
</feature>
<organism evidence="2 3">
    <name type="scientific">Daphnia galeata</name>
    <dbReference type="NCBI Taxonomy" id="27404"/>
    <lineage>
        <taxon>Eukaryota</taxon>
        <taxon>Metazoa</taxon>
        <taxon>Ecdysozoa</taxon>
        <taxon>Arthropoda</taxon>
        <taxon>Crustacea</taxon>
        <taxon>Branchiopoda</taxon>
        <taxon>Diplostraca</taxon>
        <taxon>Cladocera</taxon>
        <taxon>Anomopoda</taxon>
        <taxon>Daphniidae</taxon>
        <taxon>Daphnia</taxon>
    </lineage>
</organism>
<evidence type="ECO:0000313" key="3">
    <source>
        <dbReference type="Proteomes" id="UP000789390"/>
    </source>
</evidence>
<feature type="compositionally biased region" description="Low complexity" evidence="1">
    <location>
        <begin position="603"/>
        <end position="615"/>
    </location>
</feature>
<sequence>MADNEMLNKWIGALTPRRAIHTFFENASPEDSPNPEDIFEPPAKLVPPEEEVTPVAGSSQSSQRSRIQKRKLAGDEEQPGNVSKKNDFDDNSIFGTSEFPSRLESPNLVIPPRPSIRKKKTRMSFTAFSNAIRSQQSQVVNTSDDLGESSIPSVLRSPEEGSQRLLRSKKHEFSSKLIQNVVALSGLEESGLDSSGIPSILQSPEFVSSQNRLNPKSRMSTTTFNKILAGDQQEQNSGEIPSSLESPEKVQQVNRFDGKSKARMSTTAFSKVLDQRNEEEEVLATEVFPNDPEPGLQQSSDFLLKNQSSRISKGNSTLSKNNSPSVANVSTLRGKRSSKSSSEETKLNISGSQRIRSTTNSKVTETPLETSPKAGGSELSDSSTMPALESEPEKLDNSTEESRNVNRPSDQSQKEKSIVTTSPIPSVSINISTLEIPSQLDSPHEYKQYNRPGPASSKKKVSATAFSAAFSQKNENIIPSLNSSKGLTQGTSNEVTTRPLLVEEPSKLNMLTTSSRSSSRASNKSSASNSSNRSIIPSSQSVIRAINKSLRINKSLASTKSSDKKTTRRLKPGDSDSDNEMLFSSSRASKKSLPKNEDVIFNTDSPTRSSTSRQTPSPPALEKLQNISRSSSRASGSSSSSNAIKRKRIQRPESSEDDDISPSSLVRNSSRPPKTSFKTLSRIVLPSELESEPQTSLSKQIAEPASTKSTASANSSSSLSTSGSRARKSLEFGSPTTTDVPSTIPTIVDGQPPNEEALITKKVEETPTSGSDSENEISGEETATEIEDEEDKLSVKSRRSTHSSRSSSKSSRKSGKTEMSSSNRYPALKNSTVVSGGAEFVGTPLSMSPIGPGEQGAPLLVLTTPKASTQKSSESEKVTSTNVKSPTPNTVKKTPHPSTPAPFARKRTRSTTQSPMYLNVMKSSVKKAIGNVAQSPDRVISATPTSSRVSVAKRTEDQQRSTSDTSPAKNVSSSKGLSVSNPGKGKSLVVPEKAFGNIQEAFGNIPESSENEWEDVDEQEQLKPRCIAIAFEKNLKDRSKDFVPLEQRLMADPVFQAKVKSQRAKVTAQKAADEAKAAAIKNATKKKPRAAPTKKKEDDNITNVANNKGNLRFYARTKVTKEALDAIHGLVGEWFDFTLDQMENFCIDEGKPSLDSWEDCYKMMKRQGIVNNYMEYSGLCHDLLLNDECAQLLPTSFQPEYYEQKRQAKRQKK</sequence>
<feature type="compositionally biased region" description="Polar residues" evidence="1">
    <location>
        <begin position="207"/>
        <end position="225"/>
    </location>
</feature>
<feature type="region of interest" description="Disordered" evidence="1">
    <location>
        <begin position="278"/>
        <end position="422"/>
    </location>
</feature>
<name>A0A8J2RXZ4_9CRUS</name>
<feature type="compositionally biased region" description="Polar residues" evidence="1">
    <location>
        <begin position="817"/>
        <end position="833"/>
    </location>
</feature>
<dbReference type="Proteomes" id="UP000789390">
    <property type="component" value="Unassembled WGS sequence"/>
</dbReference>
<evidence type="ECO:0000313" key="2">
    <source>
        <dbReference type="EMBL" id="CAH0105294.1"/>
    </source>
</evidence>
<evidence type="ECO:0000256" key="1">
    <source>
        <dbReference type="SAM" id="MobiDB-lite"/>
    </source>
</evidence>
<feature type="region of interest" description="Disordered" evidence="1">
    <location>
        <begin position="865"/>
        <end position="916"/>
    </location>
</feature>
<gene>
    <name evidence="2" type="ORF">DGAL_LOCUS8314</name>
</gene>
<feature type="compositionally biased region" description="Low complexity" evidence="1">
    <location>
        <begin position="626"/>
        <end position="643"/>
    </location>
</feature>
<protein>
    <submittedName>
        <fullName evidence="2">Uncharacterized protein</fullName>
    </submittedName>
</protein>
<feature type="region of interest" description="Disordered" evidence="1">
    <location>
        <begin position="479"/>
        <end position="536"/>
    </location>
</feature>
<feature type="region of interest" description="Disordered" evidence="1">
    <location>
        <begin position="931"/>
        <end position="992"/>
    </location>
</feature>
<feature type="compositionally biased region" description="Polar residues" evidence="1">
    <location>
        <begin position="348"/>
        <end position="369"/>
    </location>
</feature>
<feature type="compositionally biased region" description="Polar residues" evidence="1">
    <location>
        <begin position="134"/>
        <end position="144"/>
    </location>
</feature>
<accession>A0A8J2RXZ4</accession>
<feature type="compositionally biased region" description="Polar residues" evidence="1">
    <location>
        <begin position="232"/>
        <end position="254"/>
    </location>
</feature>
<feature type="compositionally biased region" description="Basic and acidic residues" evidence="1">
    <location>
        <begin position="391"/>
        <end position="404"/>
    </location>
</feature>
<keyword evidence="3" id="KW-1185">Reference proteome</keyword>
<feature type="compositionally biased region" description="Polar residues" evidence="1">
    <location>
        <begin position="865"/>
        <end position="892"/>
    </location>
</feature>
<feature type="compositionally biased region" description="Polar residues" evidence="1">
    <location>
        <begin position="296"/>
        <end position="329"/>
    </location>
</feature>
<dbReference type="EMBL" id="CAKKLH010000179">
    <property type="protein sequence ID" value="CAH0105294.1"/>
    <property type="molecule type" value="Genomic_DNA"/>
</dbReference>